<evidence type="ECO:0000259" key="6">
    <source>
        <dbReference type="PROSITE" id="PS50949"/>
    </source>
</evidence>
<dbReference type="RefSeq" id="WP_054784196.1">
    <property type="nucleotide sequence ID" value="NZ_FPBD01000010.1"/>
</dbReference>
<dbReference type="AlphaFoldDB" id="A0A1I7DTA0"/>
<dbReference type="CDD" id="cd00609">
    <property type="entry name" value="AAT_like"/>
    <property type="match status" value="1"/>
</dbReference>
<dbReference type="InterPro" id="IPR051446">
    <property type="entry name" value="HTH_trans_reg/aminotransferase"/>
</dbReference>
<proteinExistence type="inferred from homology"/>
<dbReference type="InterPro" id="IPR000524">
    <property type="entry name" value="Tscrpt_reg_HTH_GntR"/>
</dbReference>
<evidence type="ECO:0000313" key="7">
    <source>
        <dbReference type="EMBL" id="SFU14875.1"/>
    </source>
</evidence>
<keyword evidence="5" id="KW-0804">Transcription</keyword>
<dbReference type="PANTHER" id="PTHR46577">
    <property type="entry name" value="HTH-TYPE TRANSCRIPTIONAL REGULATORY PROTEIN GABR"/>
    <property type="match status" value="1"/>
</dbReference>
<keyword evidence="2" id="KW-0663">Pyridoxal phosphate</keyword>
<keyword evidence="8" id="KW-1185">Reference proteome</keyword>
<dbReference type="InterPro" id="IPR004839">
    <property type="entry name" value="Aminotransferase_I/II_large"/>
</dbReference>
<dbReference type="SMART" id="SM00345">
    <property type="entry name" value="HTH_GNTR"/>
    <property type="match status" value="1"/>
</dbReference>
<dbReference type="InterPro" id="IPR015421">
    <property type="entry name" value="PyrdxlP-dep_Trfase_major"/>
</dbReference>
<evidence type="ECO:0000256" key="1">
    <source>
        <dbReference type="ARBA" id="ARBA00005384"/>
    </source>
</evidence>
<dbReference type="Proteomes" id="UP000183371">
    <property type="component" value="Unassembled WGS sequence"/>
</dbReference>
<dbReference type="SUPFAM" id="SSF53383">
    <property type="entry name" value="PLP-dependent transferases"/>
    <property type="match status" value="1"/>
</dbReference>
<evidence type="ECO:0000313" key="8">
    <source>
        <dbReference type="Proteomes" id="UP000183371"/>
    </source>
</evidence>
<evidence type="ECO:0000256" key="2">
    <source>
        <dbReference type="ARBA" id="ARBA00022898"/>
    </source>
</evidence>
<comment type="similarity">
    <text evidence="1">In the C-terminal section; belongs to the class-I pyridoxal-phosphate-dependent aminotransferase family.</text>
</comment>
<sequence>MYANLIRIDRSSSESLQTQIRRQLAIAIVNRQFPIHRPLPSIRKLSKDLEVSVTTVSLAYESLKQDGFVESRDRAGIYIREDALLSSQASQNLYTSPANSSDTDVIKMDFNSHFRGRSFNMPRVVKPSDSLVRFRFPFICGLIDPNLFPIASWRECIRDSVNVVEMRNWATDYSSIDDELLVEQLMQRVLSKRGIIAHPEEILITLGGQQALYLAVKLLLRTGETIGIEDPGYPDILNMAQMENLNVRRLPIDKGGMILSDEINQCKCLYTTPSHQFPTTVTMPVERREELLRITAQNRQFIIEDDYEAEIAFDKTPPPALKSLDRCGNVIYAGSLSKSLMPGLRIGYLVADREFIREAKALRHHILRHPPVNNQRSVALFLQRGYFDRFLAKISNEYKTRCKTMHQSLEAHFPGASVLPEFGGGSIWLKLPEDIDAGKLQQKVMESSVYFETGGFTFSNPSENLNHIRLGYSVIDNALIPEGIELIAKAALREK</sequence>
<dbReference type="PROSITE" id="PS50949">
    <property type="entry name" value="HTH_GNTR"/>
    <property type="match status" value="1"/>
</dbReference>
<dbReference type="GO" id="GO:0003677">
    <property type="term" value="F:DNA binding"/>
    <property type="evidence" value="ECO:0007669"/>
    <property type="project" value="UniProtKB-KW"/>
</dbReference>
<accession>A0A1I7DTA0</accession>
<dbReference type="SUPFAM" id="SSF46785">
    <property type="entry name" value="Winged helix' DNA-binding domain"/>
    <property type="match status" value="1"/>
</dbReference>
<dbReference type="GO" id="GO:0030170">
    <property type="term" value="F:pyridoxal phosphate binding"/>
    <property type="evidence" value="ECO:0007669"/>
    <property type="project" value="InterPro"/>
</dbReference>
<dbReference type="Gene3D" id="1.10.10.10">
    <property type="entry name" value="Winged helix-like DNA-binding domain superfamily/Winged helix DNA-binding domain"/>
    <property type="match status" value="1"/>
</dbReference>
<dbReference type="PANTHER" id="PTHR46577:SF2">
    <property type="entry name" value="TRANSCRIPTIONAL REGULATORY PROTEIN"/>
    <property type="match status" value="1"/>
</dbReference>
<dbReference type="Gene3D" id="3.40.640.10">
    <property type="entry name" value="Type I PLP-dependent aspartate aminotransferase-like (Major domain)"/>
    <property type="match status" value="1"/>
</dbReference>
<dbReference type="Pfam" id="PF00155">
    <property type="entry name" value="Aminotran_1_2"/>
    <property type="match status" value="1"/>
</dbReference>
<dbReference type="EMBL" id="FPBD01000010">
    <property type="protein sequence ID" value="SFU14875.1"/>
    <property type="molecule type" value="Genomic_DNA"/>
</dbReference>
<evidence type="ECO:0000256" key="4">
    <source>
        <dbReference type="ARBA" id="ARBA00023125"/>
    </source>
</evidence>
<dbReference type="InterPro" id="IPR036390">
    <property type="entry name" value="WH_DNA-bd_sf"/>
</dbReference>
<protein>
    <submittedName>
        <fullName evidence="7">Transcriptional regulator, GntR family</fullName>
    </submittedName>
</protein>
<dbReference type="InterPro" id="IPR015424">
    <property type="entry name" value="PyrdxlP-dep_Trfase"/>
</dbReference>
<keyword evidence="4" id="KW-0238">DNA-binding</keyword>
<evidence type="ECO:0000256" key="3">
    <source>
        <dbReference type="ARBA" id="ARBA00023015"/>
    </source>
</evidence>
<dbReference type="Pfam" id="PF00392">
    <property type="entry name" value="GntR"/>
    <property type="match status" value="1"/>
</dbReference>
<dbReference type="GO" id="GO:0003700">
    <property type="term" value="F:DNA-binding transcription factor activity"/>
    <property type="evidence" value="ECO:0007669"/>
    <property type="project" value="InterPro"/>
</dbReference>
<dbReference type="CDD" id="cd07377">
    <property type="entry name" value="WHTH_GntR"/>
    <property type="match status" value="1"/>
</dbReference>
<name>A0A1I7DTA0_9HYPH</name>
<gene>
    <name evidence="7" type="ORF">SAMN05444141_11082</name>
</gene>
<dbReference type="InterPro" id="IPR036388">
    <property type="entry name" value="WH-like_DNA-bd_sf"/>
</dbReference>
<keyword evidence="3" id="KW-0805">Transcription regulation</keyword>
<evidence type="ECO:0000256" key="5">
    <source>
        <dbReference type="ARBA" id="ARBA00023163"/>
    </source>
</evidence>
<organism evidence="7 8">
    <name type="scientific">Pseudovibrio denitrificans</name>
    <dbReference type="NCBI Taxonomy" id="258256"/>
    <lineage>
        <taxon>Bacteria</taxon>
        <taxon>Pseudomonadati</taxon>
        <taxon>Pseudomonadota</taxon>
        <taxon>Alphaproteobacteria</taxon>
        <taxon>Hyphomicrobiales</taxon>
        <taxon>Stappiaceae</taxon>
        <taxon>Pseudovibrio</taxon>
    </lineage>
</organism>
<feature type="domain" description="HTH gntR-type" evidence="6">
    <location>
        <begin position="14"/>
        <end position="82"/>
    </location>
</feature>
<reference evidence="8" key="1">
    <citation type="submission" date="2016-10" db="EMBL/GenBank/DDBJ databases">
        <authorList>
            <person name="Varghese N."/>
            <person name="Submissions S."/>
        </authorList>
    </citation>
    <scope>NUCLEOTIDE SEQUENCE [LARGE SCALE GENOMIC DNA]</scope>
    <source>
        <strain evidence="8">DSM 17465</strain>
    </source>
</reference>